<dbReference type="Proteomes" id="UP000031971">
    <property type="component" value="Unassembled WGS sequence"/>
</dbReference>
<dbReference type="InterPro" id="IPR007348">
    <property type="entry name" value="CopC_dom"/>
</dbReference>
<dbReference type="GO" id="GO:0042597">
    <property type="term" value="C:periplasmic space"/>
    <property type="evidence" value="ECO:0007669"/>
    <property type="project" value="InterPro"/>
</dbReference>
<dbReference type="SUPFAM" id="SSF81296">
    <property type="entry name" value="E set domains"/>
    <property type="match status" value="1"/>
</dbReference>
<feature type="chain" id="PRO_5002159564" evidence="3">
    <location>
        <begin position="24"/>
        <end position="119"/>
    </location>
</feature>
<dbReference type="OrthoDB" id="9796814at2"/>
<proteinExistence type="predicted"/>
<organism evidence="5 6">
    <name type="scientific">Paramagnetospirillum magnetotacticum MS-1</name>
    <dbReference type="NCBI Taxonomy" id="272627"/>
    <lineage>
        <taxon>Bacteria</taxon>
        <taxon>Pseudomonadati</taxon>
        <taxon>Pseudomonadota</taxon>
        <taxon>Alphaproteobacteria</taxon>
        <taxon>Rhodospirillales</taxon>
        <taxon>Magnetospirillaceae</taxon>
        <taxon>Paramagnetospirillum</taxon>
    </lineage>
</organism>
<evidence type="ECO:0000256" key="3">
    <source>
        <dbReference type="SAM" id="SignalP"/>
    </source>
</evidence>
<dbReference type="EMBL" id="JXSL01000030">
    <property type="protein sequence ID" value="KIL98129.1"/>
    <property type="molecule type" value="Genomic_DNA"/>
</dbReference>
<accession>A0A0C2YEL6</accession>
<protein>
    <submittedName>
        <fullName evidence="5">Copper resistance protein CopC</fullName>
    </submittedName>
</protein>
<keyword evidence="2" id="KW-0186">Copper</keyword>
<dbReference type="InterPro" id="IPR014756">
    <property type="entry name" value="Ig_E-set"/>
</dbReference>
<dbReference type="GO" id="GO:0046688">
    <property type="term" value="P:response to copper ion"/>
    <property type="evidence" value="ECO:0007669"/>
    <property type="project" value="InterPro"/>
</dbReference>
<dbReference type="Gene3D" id="2.60.40.1220">
    <property type="match status" value="1"/>
</dbReference>
<keyword evidence="6" id="KW-1185">Reference proteome</keyword>
<reference evidence="5 6" key="1">
    <citation type="submission" date="2015-01" db="EMBL/GenBank/DDBJ databases">
        <title>Genome Sequence of Magnetospirillum magnetotacticum Strain MS-1.</title>
        <authorList>
            <person name="Marinov G.K."/>
            <person name="Smalley M.D."/>
            <person name="DeSalvo G."/>
        </authorList>
    </citation>
    <scope>NUCLEOTIDE SEQUENCE [LARGE SCALE GENOMIC DNA]</scope>
    <source>
        <strain evidence="5 6">MS-1</strain>
    </source>
</reference>
<evidence type="ECO:0000256" key="2">
    <source>
        <dbReference type="ARBA" id="ARBA00023008"/>
    </source>
</evidence>
<evidence type="ECO:0000259" key="4">
    <source>
        <dbReference type="Pfam" id="PF04234"/>
    </source>
</evidence>
<dbReference type="GO" id="GO:0005507">
    <property type="term" value="F:copper ion binding"/>
    <property type="evidence" value="ECO:0007669"/>
    <property type="project" value="InterPro"/>
</dbReference>
<dbReference type="InterPro" id="IPR014755">
    <property type="entry name" value="Cu-Rt/internalin_Ig-like"/>
</dbReference>
<keyword evidence="1 3" id="KW-0732">Signal</keyword>
<dbReference type="STRING" id="272627.CCC_01190"/>
<evidence type="ECO:0000313" key="6">
    <source>
        <dbReference type="Proteomes" id="UP000031971"/>
    </source>
</evidence>
<evidence type="ECO:0000256" key="1">
    <source>
        <dbReference type="ARBA" id="ARBA00022729"/>
    </source>
</evidence>
<gene>
    <name evidence="5" type="ORF">CCC_01190</name>
</gene>
<evidence type="ECO:0000313" key="5">
    <source>
        <dbReference type="EMBL" id="KIL98129.1"/>
    </source>
</evidence>
<sequence length="119" mass="12771">MIKSVLLPLMVAFGLLAASEARAHAVLLESTPPAEAEVVGDKVEFHLKYNSRIDARRSRLSLKGPGGDRTIAPRQGGNEAELVARVEGLAPGRYTLFWDVLSVDGHVSRGQVPFLAIAP</sequence>
<name>A0A0C2YEL6_PARME</name>
<dbReference type="AlphaFoldDB" id="A0A0C2YEL6"/>
<dbReference type="Pfam" id="PF04234">
    <property type="entry name" value="CopC"/>
    <property type="match status" value="1"/>
</dbReference>
<dbReference type="RefSeq" id="WP_009870925.1">
    <property type="nucleotide sequence ID" value="NZ_JXSL01000030.1"/>
</dbReference>
<comment type="caution">
    <text evidence="5">The sequence shown here is derived from an EMBL/GenBank/DDBJ whole genome shotgun (WGS) entry which is preliminary data.</text>
</comment>
<feature type="signal peptide" evidence="3">
    <location>
        <begin position="1"/>
        <end position="23"/>
    </location>
</feature>
<feature type="domain" description="CopC" evidence="4">
    <location>
        <begin position="24"/>
        <end position="114"/>
    </location>
</feature>